<evidence type="ECO:0000256" key="4">
    <source>
        <dbReference type="ARBA" id="ARBA00022840"/>
    </source>
</evidence>
<dbReference type="Proteomes" id="UP001446871">
    <property type="component" value="Unassembled WGS sequence"/>
</dbReference>
<dbReference type="SMART" id="SM00382">
    <property type="entry name" value="AAA"/>
    <property type="match status" value="1"/>
</dbReference>
<dbReference type="EMBL" id="JAQQWM010000009">
    <property type="protein sequence ID" value="KAK8045907.1"/>
    <property type="molecule type" value="Genomic_DNA"/>
</dbReference>
<keyword evidence="5 8" id="KW-1133">Transmembrane helix</keyword>
<feature type="transmembrane region" description="Helical" evidence="8">
    <location>
        <begin position="12"/>
        <end position="34"/>
    </location>
</feature>
<evidence type="ECO:0000259" key="10">
    <source>
        <dbReference type="PROSITE" id="PS50929"/>
    </source>
</evidence>
<evidence type="ECO:0000256" key="5">
    <source>
        <dbReference type="ARBA" id="ARBA00022989"/>
    </source>
</evidence>
<gene>
    <name evidence="11" type="ORF">PG996_013971</name>
</gene>
<reference evidence="11 12" key="1">
    <citation type="submission" date="2023-01" db="EMBL/GenBank/DDBJ databases">
        <title>Analysis of 21 Apiospora genomes using comparative genomics revels a genus with tremendous synthesis potential of carbohydrate active enzymes and secondary metabolites.</title>
        <authorList>
            <person name="Sorensen T."/>
        </authorList>
    </citation>
    <scope>NUCLEOTIDE SEQUENCE [LARGE SCALE GENOMIC DNA]</scope>
    <source>
        <strain evidence="11 12">CBS 83171</strain>
    </source>
</reference>
<dbReference type="PROSITE" id="PS50929">
    <property type="entry name" value="ABC_TM1F"/>
    <property type="match status" value="1"/>
</dbReference>
<feature type="domain" description="ABC transporter" evidence="9">
    <location>
        <begin position="589"/>
        <end position="823"/>
    </location>
</feature>
<evidence type="ECO:0000256" key="6">
    <source>
        <dbReference type="ARBA" id="ARBA00023136"/>
    </source>
</evidence>
<evidence type="ECO:0000256" key="3">
    <source>
        <dbReference type="ARBA" id="ARBA00022741"/>
    </source>
</evidence>
<feature type="transmembrane region" description="Helical" evidence="8">
    <location>
        <begin position="87"/>
        <end position="106"/>
    </location>
</feature>
<dbReference type="Gene3D" id="1.20.1560.10">
    <property type="entry name" value="ABC transporter type 1, transmembrane domain"/>
    <property type="match status" value="1"/>
</dbReference>
<keyword evidence="4" id="KW-0067">ATP-binding</keyword>
<dbReference type="PANTHER" id="PTHR24221:SF651">
    <property type="entry name" value="HEAVY METAL TOLERANCE PROTEIN"/>
    <property type="match status" value="1"/>
</dbReference>
<feature type="transmembrane region" description="Helical" evidence="8">
    <location>
        <begin position="153"/>
        <end position="171"/>
    </location>
</feature>
<comment type="subcellular location">
    <subcellularLocation>
        <location evidence="1">Membrane</location>
        <topology evidence="1">Multi-pass membrane protein</topology>
    </subcellularLocation>
</comment>
<dbReference type="PROSITE" id="PS50893">
    <property type="entry name" value="ABC_TRANSPORTER_2"/>
    <property type="match status" value="1"/>
</dbReference>
<organism evidence="11 12">
    <name type="scientific">Apiospora saccharicola</name>
    <dbReference type="NCBI Taxonomy" id="335842"/>
    <lineage>
        <taxon>Eukaryota</taxon>
        <taxon>Fungi</taxon>
        <taxon>Dikarya</taxon>
        <taxon>Ascomycota</taxon>
        <taxon>Pezizomycotina</taxon>
        <taxon>Sordariomycetes</taxon>
        <taxon>Xylariomycetidae</taxon>
        <taxon>Amphisphaeriales</taxon>
        <taxon>Apiosporaceae</taxon>
        <taxon>Apiospora</taxon>
    </lineage>
</organism>
<dbReference type="PROSITE" id="PS00211">
    <property type="entry name" value="ABC_TRANSPORTER_1"/>
    <property type="match status" value="1"/>
</dbReference>
<keyword evidence="6 8" id="KW-0472">Membrane</keyword>
<evidence type="ECO:0000256" key="8">
    <source>
        <dbReference type="SAM" id="Phobius"/>
    </source>
</evidence>
<dbReference type="InterPro" id="IPR036640">
    <property type="entry name" value="ABC1_TM_sf"/>
</dbReference>
<dbReference type="InterPro" id="IPR011527">
    <property type="entry name" value="ABC1_TM_dom"/>
</dbReference>
<comment type="caution">
    <text evidence="11">The sequence shown here is derived from an EMBL/GenBank/DDBJ whole genome shotgun (WGS) entry which is preliminary data.</text>
</comment>
<feature type="transmembrane region" description="Helical" evidence="8">
    <location>
        <begin position="54"/>
        <end position="75"/>
    </location>
</feature>
<evidence type="ECO:0000256" key="1">
    <source>
        <dbReference type="ARBA" id="ARBA00004141"/>
    </source>
</evidence>
<dbReference type="InterPro" id="IPR003439">
    <property type="entry name" value="ABC_transporter-like_ATP-bd"/>
</dbReference>
<feature type="transmembrane region" description="Helical" evidence="8">
    <location>
        <begin position="113"/>
        <end position="133"/>
    </location>
</feature>
<protein>
    <recommendedName>
        <fullName evidence="13">ABC transporter</fullName>
    </recommendedName>
</protein>
<keyword evidence="2 8" id="KW-0812">Transmembrane</keyword>
<feature type="transmembrane region" description="Helical" evidence="8">
    <location>
        <begin position="410"/>
        <end position="426"/>
    </location>
</feature>
<dbReference type="Pfam" id="PF00005">
    <property type="entry name" value="ABC_tran"/>
    <property type="match status" value="1"/>
</dbReference>
<feature type="transmembrane region" description="Helical" evidence="8">
    <location>
        <begin position="490"/>
        <end position="517"/>
    </location>
</feature>
<evidence type="ECO:0000256" key="2">
    <source>
        <dbReference type="ARBA" id="ARBA00022692"/>
    </source>
</evidence>
<dbReference type="CDD" id="cd18583">
    <property type="entry name" value="ABC_6TM_HMT1"/>
    <property type="match status" value="1"/>
</dbReference>
<dbReference type="InterPro" id="IPR039421">
    <property type="entry name" value="Type_1_exporter"/>
</dbReference>
<feature type="compositionally biased region" description="Acidic residues" evidence="7">
    <location>
        <begin position="195"/>
        <end position="207"/>
    </location>
</feature>
<dbReference type="Gene3D" id="3.40.50.300">
    <property type="entry name" value="P-loop containing nucleotide triphosphate hydrolases"/>
    <property type="match status" value="1"/>
</dbReference>
<feature type="region of interest" description="Disordered" evidence="7">
    <location>
        <begin position="188"/>
        <end position="227"/>
    </location>
</feature>
<evidence type="ECO:0000259" key="9">
    <source>
        <dbReference type="PROSITE" id="PS50893"/>
    </source>
</evidence>
<dbReference type="Pfam" id="PF00664">
    <property type="entry name" value="ABC_membrane"/>
    <property type="match status" value="1"/>
</dbReference>
<sequence>MPDPPRAEIALHYVTPIAIGLYLVVAKTLASCFLQKPKGSARLASTQRWRNIAILLCIATHSTVAAELVSAIYQAVTQPSVSPPQDYVVYLILLFLVLLSLTVGLTEDAKPIWRIYLGAWVMALGLEASLLALRLTTTEARGFHAMIQIVSEMLRVGLFLTLTVAGAWFQWSDSRRRIMLADDDDETEALLPSDSDADSDSDSEGSEGGEAYGFPEDSDGEDPEDHRRLRKQQLGRLKAAGSWFNYLKAYKIFLPMLWPSGDRGIQVCLAVAALAVMAERALNLLVPRQLGIIGEELAAGAGDGQMPWKSIGLWILFAALRSEAGLPMVKEMLQVPVRQSTRQKIMTTSFSHVMHLSMDFHNEKSSGELIRAIEQASELQEMLEFVFFTVAPVFVDLLVALIYVYFLFDVYMSLVVLCMGLSYMWIGTKVNSLNTRLLRDYNTTLVQESKIQNEAINTWPTVSQFNRAPFECQRYAQAAMAHRVAAVKYYLAWTVGGGVQSVVMTLGHLLATVLAAYRVSHGLAPLGSFITLAAYWMTIEEPMFEVTYSVRKITQMLTNSERLLQLLSTQPSIVDAPGAAELVLKRGEVSFDDVGFAYDARKPTLRNITFTAQPGQTVALVGETGGGKSTILKLLYRHFDVSSGAIRIDGQDIRAVTLDSLRGQFAVVAQDPALFNLSIRENLRYARLDATDAEVEAACRAAAIHDKILSMPEGYATTVGERGVKLSGGELQRLAIARAILRDAAVVLLDEATSMIDADTEAVIQTALRALSRGRTTFVVAHRLSTVREADRILVIKDGRIAETGTHAQLLASGGHVCPAVFQAGRYAGRGSDYVCRGSEDGAD</sequence>
<proteinExistence type="predicted"/>
<dbReference type="SUPFAM" id="SSF52540">
    <property type="entry name" value="P-loop containing nucleoside triphosphate hydrolases"/>
    <property type="match status" value="1"/>
</dbReference>
<dbReference type="SUPFAM" id="SSF90123">
    <property type="entry name" value="ABC transporter transmembrane region"/>
    <property type="match status" value="1"/>
</dbReference>
<name>A0ABR1THL6_9PEZI</name>
<feature type="transmembrane region" description="Helical" evidence="8">
    <location>
        <begin position="385"/>
        <end position="404"/>
    </location>
</feature>
<feature type="domain" description="ABC transmembrane type-1" evidence="10">
    <location>
        <begin position="270"/>
        <end position="555"/>
    </location>
</feature>
<evidence type="ECO:0000313" key="12">
    <source>
        <dbReference type="Proteomes" id="UP001446871"/>
    </source>
</evidence>
<dbReference type="InterPro" id="IPR017871">
    <property type="entry name" value="ABC_transporter-like_CS"/>
</dbReference>
<evidence type="ECO:0008006" key="13">
    <source>
        <dbReference type="Google" id="ProtNLM"/>
    </source>
</evidence>
<keyword evidence="3" id="KW-0547">Nucleotide-binding</keyword>
<dbReference type="PANTHER" id="PTHR24221">
    <property type="entry name" value="ATP-BINDING CASSETTE SUB-FAMILY B"/>
    <property type="match status" value="1"/>
</dbReference>
<evidence type="ECO:0000313" key="11">
    <source>
        <dbReference type="EMBL" id="KAK8045907.1"/>
    </source>
</evidence>
<evidence type="ECO:0000256" key="7">
    <source>
        <dbReference type="SAM" id="MobiDB-lite"/>
    </source>
</evidence>
<dbReference type="InterPro" id="IPR003593">
    <property type="entry name" value="AAA+_ATPase"/>
</dbReference>
<dbReference type="InterPro" id="IPR027417">
    <property type="entry name" value="P-loop_NTPase"/>
</dbReference>
<keyword evidence="12" id="KW-1185">Reference proteome</keyword>
<accession>A0ABR1THL6</accession>